<dbReference type="GO" id="GO:0005886">
    <property type="term" value="C:plasma membrane"/>
    <property type="evidence" value="ECO:0007669"/>
    <property type="project" value="UniProtKB-ARBA"/>
</dbReference>
<evidence type="ECO:0000256" key="5">
    <source>
        <dbReference type="ARBA" id="ARBA00023136"/>
    </source>
</evidence>
<dbReference type="CDD" id="cd16914">
    <property type="entry name" value="EcfT"/>
    <property type="match status" value="1"/>
</dbReference>
<evidence type="ECO:0000313" key="7">
    <source>
        <dbReference type="EMBL" id="EHM13923.1"/>
    </source>
</evidence>
<dbReference type="RefSeq" id="WP_008519807.1">
    <property type="nucleotide sequence ID" value="NZ_CM001376.1"/>
</dbReference>
<evidence type="ECO:0000256" key="1">
    <source>
        <dbReference type="ARBA" id="ARBA00004141"/>
    </source>
</evidence>
<dbReference type="STRING" id="885272.JonanDRAFT_1564"/>
<dbReference type="AlphaFoldDB" id="H0UJF6"/>
<reference evidence="7 8" key="1">
    <citation type="submission" date="2011-11" db="EMBL/GenBank/DDBJ databases">
        <title>The Noncontiguous Finished genome of Jonquetella anthropi DSM 22815.</title>
        <authorList>
            <consortium name="US DOE Joint Genome Institute (JGI-PGF)"/>
            <person name="Lucas S."/>
            <person name="Copeland A."/>
            <person name="Lapidus A."/>
            <person name="Glavina del Rio T."/>
            <person name="Dalin E."/>
            <person name="Tice H."/>
            <person name="Bruce D."/>
            <person name="Goodwin L."/>
            <person name="Pitluck S."/>
            <person name="Peters L."/>
            <person name="Mikhailova N."/>
            <person name="Held B."/>
            <person name="Kyrpides N."/>
            <person name="Mavromatis K."/>
            <person name="Ivanova N."/>
            <person name="Markowitz V."/>
            <person name="Cheng J.-F."/>
            <person name="Hugenholtz P."/>
            <person name="Woyke T."/>
            <person name="Wu D."/>
            <person name="Gronow S."/>
            <person name="Wellnitz S."/>
            <person name="Brambilla E."/>
            <person name="Klenk H.-P."/>
            <person name="Eisen J.A."/>
        </authorList>
    </citation>
    <scope>NUCLEOTIDE SEQUENCE [LARGE SCALE GENOMIC DNA]</scope>
    <source>
        <strain evidence="7 8">DSM 22815</strain>
    </source>
</reference>
<organism evidence="7 8">
    <name type="scientific">Jonquetella anthropi DSM 22815</name>
    <dbReference type="NCBI Taxonomy" id="885272"/>
    <lineage>
        <taxon>Bacteria</taxon>
        <taxon>Thermotogati</taxon>
        <taxon>Synergistota</taxon>
        <taxon>Synergistia</taxon>
        <taxon>Synergistales</taxon>
        <taxon>Dethiosulfovibrionaceae</taxon>
        <taxon>Jonquetella</taxon>
    </lineage>
</organism>
<accession>H0UJF6</accession>
<name>H0UJF6_9BACT</name>
<feature type="transmembrane region" description="Helical" evidence="6">
    <location>
        <begin position="228"/>
        <end position="248"/>
    </location>
</feature>
<gene>
    <name evidence="7" type="ORF">JonanDRAFT_1564</name>
</gene>
<keyword evidence="3 6" id="KW-0812">Transmembrane</keyword>
<dbReference type="Proteomes" id="UP000003806">
    <property type="component" value="Chromosome"/>
</dbReference>
<feature type="transmembrane region" description="Helical" evidence="6">
    <location>
        <begin position="107"/>
        <end position="140"/>
    </location>
</feature>
<keyword evidence="2" id="KW-1003">Cell membrane</keyword>
<dbReference type="Pfam" id="PF02361">
    <property type="entry name" value="CbiQ"/>
    <property type="match status" value="1"/>
</dbReference>
<sequence>MSLDALRSDSAVVSPFDGIDGRVRFCCGILTALSLAALKSWPALAVGVSLPFVLVLFYGIQRYWPTAWRMLIVGAITTLLIGLTWTGGSPRVAVVFSPEGTMMGFKIAARLLLISACLVPLVTAMGVAGIEAAMAGLGVAEKFRILLLLMLRYSLMMAQTTSDKMRALHLRGPEAPLLVRLNGHACSLGSSLVGCSDRGERSWQALQCRGGLAGFNRARRHKIGAKEYGLIAVSAVWTAVVWGVELWLC</sequence>
<dbReference type="InterPro" id="IPR051611">
    <property type="entry name" value="ECF_transporter_component"/>
</dbReference>
<feature type="transmembrane region" description="Helical" evidence="6">
    <location>
        <begin position="41"/>
        <end position="60"/>
    </location>
</feature>
<evidence type="ECO:0000256" key="3">
    <source>
        <dbReference type="ARBA" id="ARBA00022692"/>
    </source>
</evidence>
<dbReference type="PANTHER" id="PTHR34857">
    <property type="entry name" value="SLL0384 PROTEIN"/>
    <property type="match status" value="1"/>
</dbReference>
<dbReference type="InterPro" id="IPR003339">
    <property type="entry name" value="ABC/ECF_trnsptr_transmembrane"/>
</dbReference>
<keyword evidence="4 6" id="KW-1133">Transmembrane helix</keyword>
<keyword evidence="5 6" id="KW-0472">Membrane</keyword>
<proteinExistence type="predicted"/>
<evidence type="ECO:0000256" key="6">
    <source>
        <dbReference type="SAM" id="Phobius"/>
    </source>
</evidence>
<dbReference type="PANTHER" id="PTHR34857:SF2">
    <property type="entry name" value="SLL0384 PROTEIN"/>
    <property type="match status" value="1"/>
</dbReference>
<dbReference type="eggNOG" id="COG0619">
    <property type="taxonomic scope" value="Bacteria"/>
</dbReference>
<dbReference type="HOGENOM" id="CLU_1114652_0_0_0"/>
<feature type="transmembrane region" description="Helical" evidence="6">
    <location>
        <begin position="67"/>
        <end position="87"/>
    </location>
</feature>
<evidence type="ECO:0000256" key="4">
    <source>
        <dbReference type="ARBA" id="ARBA00022989"/>
    </source>
</evidence>
<keyword evidence="8" id="KW-1185">Reference proteome</keyword>
<comment type="subcellular location">
    <subcellularLocation>
        <location evidence="1">Membrane</location>
        <topology evidence="1">Multi-pass membrane protein</topology>
    </subcellularLocation>
</comment>
<protein>
    <submittedName>
        <fullName evidence="7">Cobalt transport protein</fullName>
    </submittedName>
</protein>
<evidence type="ECO:0000313" key="8">
    <source>
        <dbReference type="Proteomes" id="UP000003806"/>
    </source>
</evidence>
<evidence type="ECO:0000256" key="2">
    <source>
        <dbReference type="ARBA" id="ARBA00022475"/>
    </source>
</evidence>
<dbReference type="EMBL" id="CM001376">
    <property type="protein sequence ID" value="EHM13923.1"/>
    <property type="molecule type" value="Genomic_DNA"/>
</dbReference>